<keyword evidence="4 11" id="KW-0808">Transferase</keyword>
<dbReference type="PANTHER" id="PTHR11214:SF351">
    <property type="entry name" value="BETA-1,3-GALACTOSYLTRANSFERASE PVG3"/>
    <property type="match status" value="1"/>
</dbReference>
<dbReference type="EMBL" id="KV423919">
    <property type="protein sequence ID" value="KZT61973.1"/>
    <property type="molecule type" value="Genomic_DNA"/>
</dbReference>
<dbReference type="GO" id="GO:0016758">
    <property type="term" value="F:hexosyltransferase activity"/>
    <property type="evidence" value="ECO:0007669"/>
    <property type="project" value="InterPro"/>
</dbReference>
<dbReference type="AlphaFoldDB" id="A0A165JKX9"/>
<dbReference type="STRING" id="1353952.A0A165JKX9"/>
<dbReference type="Gene3D" id="3.90.550.50">
    <property type="match status" value="1"/>
</dbReference>
<evidence type="ECO:0000256" key="2">
    <source>
        <dbReference type="ARBA" id="ARBA00008661"/>
    </source>
</evidence>
<evidence type="ECO:0000256" key="9">
    <source>
        <dbReference type="ARBA" id="ARBA00023136"/>
    </source>
</evidence>
<evidence type="ECO:0000256" key="1">
    <source>
        <dbReference type="ARBA" id="ARBA00004323"/>
    </source>
</evidence>
<dbReference type="Pfam" id="PF01762">
    <property type="entry name" value="Galactosyl_T"/>
    <property type="match status" value="1"/>
</dbReference>
<dbReference type="EC" id="2.4.1.-" evidence="10"/>
<dbReference type="Proteomes" id="UP000076842">
    <property type="component" value="Unassembled WGS sequence"/>
</dbReference>
<keyword evidence="5" id="KW-0812">Transmembrane</keyword>
<dbReference type="OrthoDB" id="2139606at2759"/>
<dbReference type="GO" id="GO:0000139">
    <property type="term" value="C:Golgi membrane"/>
    <property type="evidence" value="ECO:0007669"/>
    <property type="project" value="UniProtKB-SubCell"/>
</dbReference>
<sequence length="294" mass="32678">MDFPRLAASPRGNGHYYMYNTSIPELSAQPGPSTHPCVDADAFGPLLLVGVFSTPDAFAQRAVMRALQQRGLNARSPPVEFKFVLGRANASLLRAQEEKAVLLEQAAYGDVVRLDTDENMDDGKTFAFFRWAAQLPVGSQPRFVMKADSDTFLVLPNVLASFSSLPCAAPTYWGTWWGSCGECYPLYMRGLAYALSWPLVAWLGAAPLRPNDTRGMEDIRTGGWLTSLPPGEAVRIVDWGVRMGDWYGQTIPHDVHTVALHAMKSPQHWLEVAQEMTGIWKREGWEYTWPPTEG</sequence>
<name>A0A165JKX9_9BASI</name>
<dbReference type="InParanoid" id="A0A165JKX9"/>
<organism evidence="11 12">
    <name type="scientific">Calocera cornea HHB12733</name>
    <dbReference type="NCBI Taxonomy" id="1353952"/>
    <lineage>
        <taxon>Eukaryota</taxon>
        <taxon>Fungi</taxon>
        <taxon>Dikarya</taxon>
        <taxon>Basidiomycota</taxon>
        <taxon>Agaricomycotina</taxon>
        <taxon>Dacrymycetes</taxon>
        <taxon>Dacrymycetales</taxon>
        <taxon>Dacrymycetaceae</taxon>
        <taxon>Calocera</taxon>
    </lineage>
</organism>
<protein>
    <recommendedName>
        <fullName evidence="10">Hexosyltransferase</fullName>
        <ecNumber evidence="10">2.4.1.-</ecNumber>
    </recommendedName>
</protein>
<dbReference type="PANTHER" id="PTHR11214">
    <property type="entry name" value="BETA-1,3-N-ACETYLGLUCOSAMINYLTRANSFERASE"/>
    <property type="match status" value="1"/>
</dbReference>
<comment type="subcellular location">
    <subcellularLocation>
        <location evidence="1 10">Golgi apparatus membrane</location>
        <topology evidence="1 10">Single-pass type II membrane protein</topology>
    </subcellularLocation>
</comment>
<evidence type="ECO:0000313" key="11">
    <source>
        <dbReference type="EMBL" id="KZT61973.1"/>
    </source>
</evidence>
<evidence type="ECO:0000256" key="6">
    <source>
        <dbReference type="ARBA" id="ARBA00022968"/>
    </source>
</evidence>
<evidence type="ECO:0000256" key="3">
    <source>
        <dbReference type="ARBA" id="ARBA00022676"/>
    </source>
</evidence>
<evidence type="ECO:0000256" key="8">
    <source>
        <dbReference type="ARBA" id="ARBA00023034"/>
    </source>
</evidence>
<keyword evidence="6" id="KW-0735">Signal-anchor</keyword>
<evidence type="ECO:0000313" key="12">
    <source>
        <dbReference type="Proteomes" id="UP000076842"/>
    </source>
</evidence>
<reference evidence="11 12" key="1">
    <citation type="journal article" date="2016" name="Mol. Biol. Evol.">
        <title>Comparative Genomics of Early-Diverging Mushroom-Forming Fungi Provides Insights into the Origins of Lignocellulose Decay Capabilities.</title>
        <authorList>
            <person name="Nagy L.G."/>
            <person name="Riley R."/>
            <person name="Tritt A."/>
            <person name="Adam C."/>
            <person name="Daum C."/>
            <person name="Floudas D."/>
            <person name="Sun H."/>
            <person name="Yadav J.S."/>
            <person name="Pangilinan J."/>
            <person name="Larsson K.H."/>
            <person name="Matsuura K."/>
            <person name="Barry K."/>
            <person name="Labutti K."/>
            <person name="Kuo R."/>
            <person name="Ohm R.A."/>
            <person name="Bhattacharya S.S."/>
            <person name="Shirouzu T."/>
            <person name="Yoshinaga Y."/>
            <person name="Martin F.M."/>
            <person name="Grigoriev I.V."/>
            <person name="Hibbett D.S."/>
        </authorList>
    </citation>
    <scope>NUCLEOTIDE SEQUENCE [LARGE SCALE GENOMIC DNA]</scope>
    <source>
        <strain evidence="11 12">HHB12733</strain>
    </source>
</reference>
<proteinExistence type="inferred from homology"/>
<keyword evidence="9" id="KW-0472">Membrane</keyword>
<keyword evidence="12" id="KW-1185">Reference proteome</keyword>
<dbReference type="GO" id="GO:0051072">
    <property type="term" value="P:4,6-pyruvylated galactose residue biosynthetic process"/>
    <property type="evidence" value="ECO:0007669"/>
    <property type="project" value="TreeGrafter"/>
</dbReference>
<evidence type="ECO:0000256" key="10">
    <source>
        <dbReference type="RuleBase" id="RU363063"/>
    </source>
</evidence>
<evidence type="ECO:0000256" key="7">
    <source>
        <dbReference type="ARBA" id="ARBA00022989"/>
    </source>
</evidence>
<keyword evidence="7" id="KW-1133">Transmembrane helix</keyword>
<evidence type="ECO:0000256" key="5">
    <source>
        <dbReference type="ARBA" id="ARBA00022692"/>
    </source>
</evidence>
<accession>A0A165JKX9</accession>
<dbReference type="InterPro" id="IPR002659">
    <property type="entry name" value="Glyco_trans_31"/>
</dbReference>
<gene>
    <name evidence="11" type="ORF">CALCODRAFT_490511</name>
</gene>
<keyword evidence="3 10" id="KW-0328">Glycosyltransferase</keyword>
<comment type="similarity">
    <text evidence="2 10">Belongs to the glycosyltransferase 31 family.</text>
</comment>
<evidence type="ECO:0000256" key="4">
    <source>
        <dbReference type="ARBA" id="ARBA00022679"/>
    </source>
</evidence>
<keyword evidence="8 10" id="KW-0333">Golgi apparatus</keyword>